<dbReference type="GO" id="GO:0008690">
    <property type="term" value="F:3-deoxy-manno-octulosonate cytidylyltransferase activity"/>
    <property type="evidence" value="ECO:0007669"/>
    <property type="project" value="InterPro"/>
</dbReference>
<reference evidence="5" key="1">
    <citation type="journal article" date="2011" name="J. Bacteriol.">
        <title>Genome sequences of eight morphologically diverse alphaproteobacteria.</title>
        <authorList>
            <consortium name="US DOE Joint Genome Institute"/>
            <person name="Brown P.J."/>
            <person name="Kysela D.T."/>
            <person name="Buechlein A."/>
            <person name="Hemmerich C."/>
            <person name="Brun Y.V."/>
        </authorList>
    </citation>
    <scope>NUCLEOTIDE SEQUENCE [LARGE SCALE GENOMIC DNA]</scope>
    <source>
        <strain evidence="5">ATCC 49814 / DSM 5838 / IFAM 1418</strain>
        <plasmid evidence="5">pHbal01</plasmid>
    </source>
</reference>
<dbReference type="KEGG" id="hba:Hbal_3183"/>
<geneLocation type="plasmid" evidence="4 5">
    <name>pHbal01</name>
</geneLocation>
<dbReference type="HOGENOM" id="CLU_065038_0_0_5"/>
<dbReference type="AlphaFoldDB" id="C6XS09"/>
<evidence type="ECO:0000313" key="4">
    <source>
        <dbReference type="EMBL" id="ACT60850.1"/>
    </source>
</evidence>
<keyword evidence="5" id="KW-1185">Reference proteome</keyword>
<accession>C6XS09</accession>
<keyword evidence="4" id="KW-0614">Plasmid</keyword>
<protein>
    <submittedName>
        <fullName evidence="4">Acylneuraminate cytidylyltransferase</fullName>
    </submittedName>
</protein>
<dbReference type="PANTHER" id="PTHR42866:SF2">
    <property type="entry name" value="3-DEOXY-MANNO-OCTULOSONATE CYTIDYLYLTRANSFERASE, MITOCHONDRIAL"/>
    <property type="match status" value="1"/>
</dbReference>
<dbReference type="InterPro" id="IPR004528">
    <property type="entry name" value="KdsB"/>
</dbReference>
<organism evidence="4 5">
    <name type="scientific">Hirschia baltica (strain ATCC 49814 / DSM 5838 / IFAM 1418)</name>
    <dbReference type="NCBI Taxonomy" id="582402"/>
    <lineage>
        <taxon>Bacteria</taxon>
        <taxon>Pseudomonadati</taxon>
        <taxon>Pseudomonadota</taxon>
        <taxon>Alphaproteobacteria</taxon>
        <taxon>Hyphomonadales</taxon>
        <taxon>Hyphomonadaceae</taxon>
        <taxon>Hirschia</taxon>
    </lineage>
</organism>
<evidence type="ECO:0000256" key="3">
    <source>
        <dbReference type="ARBA" id="ARBA00022985"/>
    </source>
</evidence>
<keyword evidence="2 4" id="KW-0548">Nucleotidyltransferase</keyword>
<keyword evidence="3" id="KW-0448">Lipopolysaccharide biosynthesis</keyword>
<sequence length="274" mass="29950">MQTLIVIPSRYASKRFPGKPLHVIAGHSMLARVVDIAAKVCAQNANVSYVVATDNADIEAHAKEIGAPVVMTDPDLASGSDRALAAAQIFAPGADFIINLQGDAPFTPPSHVQAIIEAGKTSGCDVVTPVLNMSWDALDIMRVQKKSQPFSGTSCVRRADGEAMWFSKTEMPANRKEADMRSKSAMSPVWRHIGLYGYKREALQRFTQLSEGHYERLEGLEQLRFLENGMRIMTVPVTTTDAAMWGVDTPEDAAFAEKLIAEQGDPMNTQNKDQ</sequence>
<dbReference type="SUPFAM" id="SSF53448">
    <property type="entry name" value="Nucleotide-diphospho-sugar transferases"/>
    <property type="match status" value="1"/>
</dbReference>
<dbReference type="EMBL" id="CP001679">
    <property type="protein sequence ID" value="ACT60850.1"/>
    <property type="molecule type" value="Genomic_DNA"/>
</dbReference>
<dbReference type="Gene3D" id="3.90.550.10">
    <property type="entry name" value="Spore Coat Polysaccharide Biosynthesis Protein SpsA, Chain A"/>
    <property type="match status" value="1"/>
</dbReference>
<dbReference type="RefSeq" id="WP_012778237.1">
    <property type="nucleotide sequence ID" value="NC_012983.1"/>
</dbReference>
<name>C6XS09_HIRBI</name>
<dbReference type="OrthoDB" id="9815559at2"/>
<keyword evidence="1 4" id="KW-0808">Transferase</keyword>
<dbReference type="NCBIfam" id="NF003952">
    <property type="entry name" value="PRK05450.1-5"/>
    <property type="match status" value="1"/>
</dbReference>
<proteinExistence type="predicted"/>
<evidence type="ECO:0000313" key="5">
    <source>
        <dbReference type="Proteomes" id="UP000002745"/>
    </source>
</evidence>
<evidence type="ECO:0000256" key="1">
    <source>
        <dbReference type="ARBA" id="ARBA00022679"/>
    </source>
</evidence>
<dbReference type="PANTHER" id="PTHR42866">
    <property type="entry name" value="3-DEOXY-MANNO-OCTULOSONATE CYTIDYLYLTRANSFERASE"/>
    <property type="match status" value="1"/>
</dbReference>
<dbReference type="InterPro" id="IPR003329">
    <property type="entry name" value="Cytidylyl_trans"/>
</dbReference>
<dbReference type="GO" id="GO:0005829">
    <property type="term" value="C:cytosol"/>
    <property type="evidence" value="ECO:0007669"/>
    <property type="project" value="TreeGrafter"/>
</dbReference>
<dbReference type="Proteomes" id="UP000002745">
    <property type="component" value="Plasmid pHbal01"/>
</dbReference>
<evidence type="ECO:0000256" key="2">
    <source>
        <dbReference type="ARBA" id="ARBA00022695"/>
    </source>
</evidence>
<dbReference type="Pfam" id="PF02348">
    <property type="entry name" value="CTP_transf_3"/>
    <property type="match status" value="1"/>
</dbReference>
<dbReference type="InterPro" id="IPR029044">
    <property type="entry name" value="Nucleotide-diphossugar_trans"/>
</dbReference>
<dbReference type="eggNOG" id="COG1212">
    <property type="taxonomic scope" value="Bacteria"/>
</dbReference>
<dbReference type="CDD" id="cd02517">
    <property type="entry name" value="CMP-KDO-Synthetase"/>
    <property type="match status" value="1"/>
</dbReference>
<dbReference type="GO" id="GO:0009103">
    <property type="term" value="P:lipopolysaccharide biosynthetic process"/>
    <property type="evidence" value="ECO:0007669"/>
    <property type="project" value="UniProtKB-KW"/>
</dbReference>
<gene>
    <name evidence="4" type="ordered locus">Hbal_3183</name>
</gene>